<dbReference type="InterPro" id="IPR000008">
    <property type="entry name" value="C2_dom"/>
</dbReference>
<comment type="similarity">
    <text evidence="1">Belongs to the copine family.</text>
</comment>
<evidence type="ECO:0000256" key="2">
    <source>
        <dbReference type="ARBA" id="ARBA00022723"/>
    </source>
</evidence>
<keyword evidence="2" id="KW-0479">Metal-binding</keyword>
<feature type="domain" description="VWFA" evidence="6">
    <location>
        <begin position="297"/>
        <end position="517"/>
    </location>
</feature>
<evidence type="ECO:0000256" key="3">
    <source>
        <dbReference type="ARBA" id="ARBA00022737"/>
    </source>
</evidence>
<organism evidence="7 8">
    <name type="scientific">Littorina saxatilis</name>
    <dbReference type="NCBI Taxonomy" id="31220"/>
    <lineage>
        <taxon>Eukaryota</taxon>
        <taxon>Metazoa</taxon>
        <taxon>Spiralia</taxon>
        <taxon>Lophotrochozoa</taxon>
        <taxon>Mollusca</taxon>
        <taxon>Gastropoda</taxon>
        <taxon>Caenogastropoda</taxon>
        <taxon>Littorinimorpha</taxon>
        <taxon>Littorinoidea</taxon>
        <taxon>Littorinidae</taxon>
        <taxon>Littorina</taxon>
    </lineage>
</organism>
<dbReference type="FunFam" id="2.60.40.150:FF:000013">
    <property type="entry name" value="copine-9 isoform X1"/>
    <property type="match status" value="1"/>
</dbReference>
<dbReference type="InterPro" id="IPR035892">
    <property type="entry name" value="C2_domain_sf"/>
</dbReference>
<dbReference type="PANTHER" id="PTHR10857:SF106">
    <property type="entry name" value="C2 DOMAIN-CONTAINING PROTEIN"/>
    <property type="match status" value="1"/>
</dbReference>
<keyword evidence="8" id="KW-1185">Reference proteome</keyword>
<comment type="caution">
    <text evidence="7">The sequence shown here is derived from an EMBL/GenBank/DDBJ whole genome shotgun (WGS) entry which is preliminary data.</text>
</comment>
<dbReference type="InterPro" id="IPR010734">
    <property type="entry name" value="Copine_C"/>
</dbReference>
<protein>
    <submittedName>
        <fullName evidence="7">Uncharacterized protein</fullName>
    </submittedName>
</protein>
<dbReference type="SMART" id="SM00239">
    <property type="entry name" value="C2"/>
    <property type="match status" value="2"/>
</dbReference>
<dbReference type="InterPro" id="IPR036465">
    <property type="entry name" value="vWFA_dom_sf"/>
</dbReference>
<dbReference type="CDD" id="cd01459">
    <property type="entry name" value="vWA_copine_like"/>
    <property type="match status" value="1"/>
</dbReference>
<evidence type="ECO:0000313" key="7">
    <source>
        <dbReference type="EMBL" id="KAK7102330.1"/>
    </source>
</evidence>
<evidence type="ECO:0000259" key="5">
    <source>
        <dbReference type="PROSITE" id="PS50004"/>
    </source>
</evidence>
<dbReference type="CDD" id="cd04047">
    <property type="entry name" value="C2B_Copine"/>
    <property type="match status" value="1"/>
</dbReference>
<dbReference type="GO" id="GO:0046872">
    <property type="term" value="F:metal ion binding"/>
    <property type="evidence" value="ECO:0007669"/>
    <property type="project" value="UniProtKB-KW"/>
</dbReference>
<name>A0AAN9BAB1_9CAEN</name>
<dbReference type="SMART" id="SM00327">
    <property type="entry name" value="VWA"/>
    <property type="match status" value="1"/>
</dbReference>
<dbReference type="GO" id="GO:0071277">
    <property type="term" value="P:cellular response to calcium ion"/>
    <property type="evidence" value="ECO:0007669"/>
    <property type="project" value="TreeGrafter"/>
</dbReference>
<dbReference type="Gene3D" id="2.60.40.150">
    <property type="entry name" value="C2 domain"/>
    <property type="match status" value="2"/>
</dbReference>
<keyword evidence="4" id="KW-0106">Calcium</keyword>
<dbReference type="Pfam" id="PF00168">
    <property type="entry name" value="C2"/>
    <property type="match status" value="2"/>
</dbReference>
<evidence type="ECO:0000256" key="1">
    <source>
        <dbReference type="ARBA" id="ARBA00009048"/>
    </source>
</evidence>
<keyword evidence="3" id="KW-0677">Repeat</keyword>
<dbReference type="Gene3D" id="3.40.50.410">
    <property type="entry name" value="von Willebrand factor, type A domain"/>
    <property type="match status" value="1"/>
</dbReference>
<dbReference type="CDD" id="cd04048">
    <property type="entry name" value="C2A_Copine"/>
    <property type="match status" value="1"/>
</dbReference>
<dbReference type="SUPFAM" id="SSF49562">
    <property type="entry name" value="C2 domain (Calcium/lipid-binding domain, CaLB)"/>
    <property type="match status" value="2"/>
</dbReference>
<evidence type="ECO:0000313" key="8">
    <source>
        <dbReference type="Proteomes" id="UP001374579"/>
    </source>
</evidence>
<dbReference type="EMBL" id="JBAMIC010000010">
    <property type="protein sequence ID" value="KAK7102330.1"/>
    <property type="molecule type" value="Genomic_DNA"/>
</dbReference>
<proteinExistence type="inferred from homology"/>
<dbReference type="GO" id="GO:0005544">
    <property type="term" value="F:calcium-dependent phospholipid binding"/>
    <property type="evidence" value="ECO:0007669"/>
    <property type="project" value="InterPro"/>
</dbReference>
<evidence type="ECO:0000256" key="4">
    <source>
        <dbReference type="ARBA" id="ARBA00022837"/>
    </source>
</evidence>
<sequence length="545" mass="60661">MDSTFQAGTASMPSSKVEISVQCRNLKNKDTFSKSDPMCVLQMRNSKTRQPHEVGRTEVIKDTLDPNFVKKFVVDYFFEERQILMFSIYDVDSTSQNLENHDFLGKFECSLGELVSSPGSKVEQPLRGCGQGELIIRCEEVSSTKDEVTLQLKATKLDKKDLFGKSDPFLLLYRVNEDGSFTVVHKTEVVRSNLNPTWKPLTISVQALCNGDYDRSIQIECYDWDSDGSHDFIGAFTTNLRELSKGAAESNVYQAINPKKQAKKKHYKDSGQIHVMSCAIRQRQSFLDYIRGGMQMNFTVAIDFTASNGNPAQSRSLHYMNPYEPNQYAAAIQAVGEIIQDYDTDKMFPVLGFGAKLPDGTVSHEFAVNFNPQNPYCPGVSGILQAYQAAVPRIQLNGPTNFAPVIKHVARFASEVRDGSSYFVLLIITDGEITDMQQTKNAIVAASRLPMSIIIVGVGNAEFDAMDILDSDNSLLKDSSGQTAERDIVQFVPFRDFIGGQFGTDIELSKGALAREVLAEVPDQVLEYMRKYDIPAKPVNPATPQ</sequence>
<dbReference type="SUPFAM" id="SSF53300">
    <property type="entry name" value="vWA-like"/>
    <property type="match status" value="1"/>
</dbReference>
<feature type="domain" description="C2" evidence="5">
    <location>
        <begin position="130"/>
        <end position="253"/>
    </location>
</feature>
<evidence type="ECO:0000259" key="6">
    <source>
        <dbReference type="PROSITE" id="PS50234"/>
    </source>
</evidence>
<dbReference type="FunFam" id="3.40.50.410:FF:000098">
    <property type="entry name" value="Copine-5"/>
    <property type="match status" value="1"/>
</dbReference>
<dbReference type="InterPro" id="IPR037768">
    <property type="entry name" value="C2B_Copine"/>
</dbReference>
<dbReference type="InterPro" id="IPR002035">
    <property type="entry name" value="VWF_A"/>
</dbReference>
<dbReference type="AlphaFoldDB" id="A0AAN9BAB1"/>
<dbReference type="PROSITE" id="PS50004">
    <property type="entry name" value="C2"/>
    <property type="match status" value="2"/>
</dbReference>
<reference evidence="7 8" key="1">
    <citation type="submission" date="2024-02" db="EMBL/GenBank/DDBJ databases">
        <title>Chromosome-scale genome assembly of the rough periwinkle Littorina saxatilis.</title>
        <authorList>
            <person name="De Jode A."/>
            <person name="Faria R."/>
            <person name="Formenti G."/>
            <person name="Sims Y."/>
            <person name="Smith T.P."/>
            <person name="Tracey A."/>
            <person name="Wood J.M.D."/>
            <person name="Zagrodzka Z.B."/>
            <person name="Johannesson K."/>
            <person name="Butlin R.K."/>
            <person name="Leder E.H."/>
        </authorList>
    </citation>
    <scope>NUCLEOTIDE SEQUENCE [LARGE SCALE GENOMIC DNA]</scope>
    <source>
        <strain evidence="7">Snail1</strain>
        <tissue evidence="7">Muscle</tissue>
    </source>
</reference>
<dbReference type="FunFam" id="2.60.40.150:FF:000099">
    <property type="entry name" value="Copine 3"/>
    <property type="match status" value="1"/>
</dbReference>
<dbReference type="Proteomes" id="UP001374579">
    <property type="component" value="Unassembled WGS sequence"/>
</dbReference>
<accession>A0AAN9BAB1</accession>
<dbReference type="PANTHER" id="PTHR10857">
    <property type="entry name" value="COPINE"/>
    <property type="match status" value="1"/>
</dbReference>
<feature type="domain" description="C2" evidence="5">
    <location>
        <begin position="1"/>
        <end position="126"/>
    </location>
</feature>
<dbReference type="InterPro" id="IPR045052">
    <property type="entry name" value="Copine"/>
</dbReference>
<dbReference type="Pfam" id="PF07002">
    <property type="entry name" value="Copine"/>
    <property type="match status" value="1"/>
</dbReference>
<gene>
    <name evidence="7" type="ORF">V1264_020565</name>
</gene>
<dbReference type="GO" id="GO:0005886">
    <property type="term" value="C:plasma membrane"/>
    <property type="evidence" value="ECO:0007669"/>
    <property type="project" value="TreeGrafter"/>
</dbReference>
<dbReference type="PROSITE" id="PS50234">
    <property type="entry name" value="VWFA"/>
    <property type="match status" value="1"/>
</dbReference>